<organism evidence="1 2">
    <name type="scientific">Basidiobolus ranarum</name>
    <dbReference type="NCBI Taxonomy" id="34480"/>
    <lineage>
        <taxon>Eukaryota</taxon>
        <taxon>Fungi</taxon>
        <taxon>Fungi incertae sedis</taxon>
        <taxon>Zoopagomycota</taxon>
        <taxon>Entomophthoromycotina</taxon>
        <taxon>Basidiobolomycetes</taxon>
        <taxon>Basidiobolales</taxon>
        <taxon>Basidiobolaceae</taxon>
        <taxon>Basidiobolus</taxon>
    </lineage>
</organism>
<protein>
    <submittedName>
        <fullName evidence="1">Uncharacterized protein</fullName>
    </submittedName>
</protein>
<sequence length="166" mass="19075">MEAPSNLVDSSGDAVERLWQWATKHNSYLDPLEIRLNEEGFRAVYAKRDIQEEERIGSIPGTLVISQETARNALSEYSSLPGHILLKVYLIHERLQGVNSFWYPYLAALPKTFSTPLWFSPDEFKVLKGTNLEFAAEEYRQKIDKEFELVQNTINTTFANGHPLTR</sequence>
<comment type="caution">
    <text evidence="1">The sequence shown here is derived from an EMBL/GenBank/DDBJ whole genome shotgun (WGS) entry which is preliminary data.</text>
</comment>
<dbReference type="PANTHER" id="PTHR13271:SF147">
    <property type="entry name" value="PROTEIN-LYSINE N-METHYLTRANSFERASE EFM1-RELATED"/>
    <property type="match status" value="1"/>
</dbReference>
<gene>
    <name evidence="1" type="ORF">K7432_010461</name>
</gene>
<name>A0ABR2WNU5_9FUNG</name>
<reference evidence="1 2" key="1">
    <citation type="submission" date="2023-04" db="EMBL/GenBank/DDBJ databases">
        <title>Genome of Basidiobolus ranarum AG-B5.</title>
        <authorList>
            <person name="Stajich J.E."/>
            <person name="Carter-House D."/>
            <person name="Gryganskyi A."/>
        </authorList>
    </citation>
    <scope>NUCLEOTIDE SEQUENCE [LARGE SCALE GENOMIC DNA]</scope>
    <source>
        <strain evidence="1 2">AG-B5</strain>
    </source>
</reference>
<keyword evidence="2" id="KW-1185">Reference proteome</keyword>
<dbReference type="Gene3D" id="3.90.1410.10">
    <property type="entry name" value="set domain protein methyltransferase, domain 1"/>
    <property type="match status" value="1"/>
</dbReference>
<dbReference type="SUPFAM" id="SSF82199">
    <property type="entry name" value="SET domain"/>
    <property type="match status" value="1"/>
</dbReference>
<dbReference type="PANTHER" id="PTHR13271">
    <property type="entry name" value="UNCHARACTERIZED PUTATIVE METHYLTRANSFERASE"/>
    <property type="match status" value="1"/>
</dbReference>
<dbReference type="InterPro" id="IPR050600">
    <property type="entry name" value="SETD3_SETD6_MTase"/>
</dbReference>
<evidence type="ECO:0000313" key="1">
    <source>
        <dbReference type="EMBL" id="KAK9763142.1"/>
    </source>
</evidence>
<proteinExistence type="predicted"/>
<evidence type="ECO:0000313" key="2">
    <source>
        <dbReference type="Proteomes" id="UP001479436"/>
    </source>
</evidence>
<accession>A0ABR2WNU5</accession>
<dbReference type="EMBL" id="JASJQH010000722">
    <property type="protein sequence ID" value="KAK9763142.1"/>
    <property type="molecule type" value="Genomic_DNA"/>
</dbReference>
<dbReference type="Proteomes" id="UP001479436">
    <property type="component" value="Unassembled WGS sequence"/>
</dbReference>
<dbReference type="InterPro" id="IPR046341">
    <property type="entry name" value="SET_dom_sf"/>
</dbReference>